<proteinExistence type="predicted"/>
<reference evidence="2" key="1">
    <citation type="submission" date="2017-02" db="EMBL/GenBank/DDBJ databases">
        <authorList>
            <person name="Varghese N."/>
            <person name="Submissions S."/>
        </authorList>
    </citation>
    <scope>NUCLEOTIDE SEQUENCE [LARGE SCALE GENOMIC DNA]</scope>
    <source>
        <strain evidence="2">DSM 15739</strain>
    </source>
</reference>
<sequence length="34" mass="3986">MNEQIEANQKPWEMELNGLDGKIKEMARVNQILN</sequence>
<dbReference type="EMBL" id="FUWO01000012">
    <property type="protein sequence ID" value="SJZ66896.1"/>
    <property type="molecule type" value="Genomic_DNA"/>
</dbReference>
<dbReference type="Proteomes" id="UP000189941">
    <property type="component" value="Unassembled WGS sequence"/>
</dbReference>
<dbReference type="STRING" id="1121925.SAMN02746011_01448"/>
<keyword evidence="2" id="KW-1185">Reference proteome</keyword>
<name>A0A1T4MJ81_9LACT</name>
<protein>
    <submittedName>
        <fullName evidence="1">Uncharacterized protein</fullName>
    </submittedName>
</protein>
<dbReference type="AlphaFoldDB" id="A0A1T4MJ81"/>
<gene>
    <name evidence="1" type="ORF">SAMN02746011_01448</name>
</gene>
<accession>A0A1T4MJ81</accession>
<evidence type="ECO:0000313" key="2">
    <source>
        <dbReference type="Proteomes" id="UP000189941"/>
    </source>
</evidence>
<evidence type="ECO:0000313" key="1">
    <source>
        <dbReference type="EMBL" id="SJZ66896.1"/>
    </source>
</evidence>
<organism evidence="1 2">
    <name type="scientific">Globicatella sulfidifaciens DSM 15739</name>
    <dbReference type="NCBI Taxonomy" id="1121925"/>
    <lineage>
        <taxon>Bacteria</taxon>
        <taxon>Bacillati</taxon>
        <taxon>Bacillota</taxon>
        <taxon>Bacilli</taxon>
        <taxon>Lactobacillales</taxon>
        <taxon>Aerococcaceae</taxon>
        <taxon>Globicatella</taxon>
    </lineage>
</organism>